<dbReference type="FunFam" id="2.40.30.180:FF:000002">
    <property type="entry name" value="Ubiquitin-activating enzyme E1 2"/>
    <property type="match status" value="1"/>
</dbReference>
<dbReference type="InterPro" id="IPR042063">
    <property type="entry name" value="Ubi_acti_E1_SCCH"/>
</dbReference>
<accession>A0A819DBY5</accession>
<dbReference type="FunFam" id="1.10.10.2660:FF:000001">
    <property type="entry name" value="Ubiquitin-activating enzyme E1 1"/>
    <property type="match status" value="1"/>
</dbReference>
<dbReference type="EMBL" id="CAJOAX010003037">
    <property type="protein sequence ID" value="CAF3833162.1"/>
    <property type="molecule type" value="Genomic_DNA"/>
</dbReference>
<dbReference type="FunFam" id="3.10.290.60:FF:000001">
    <property type="entry name" value="Ubiquitin-activating enzyme E1 2"/>
    <property type="match status" value="1"/>
</dbReference>
<dbReference type="Proteomes" id="UP000663823">
    <property type="component" value="Unassembled WGS sequence"/>
</dbReference>
<dbReference type="InterPro" id="IPR018075">
    <property type="entry name" value="UBQ-activ_enz_E1"/>
</dbReference>
<dbReference type="GO" id="GO:0045116">
    <property type="term" value="P:protein neddylation"/>
    <property type="evidence" value="ECO:0007669"/>
    <property type="project" value="TreeGrafter"/>
</dbReference>
<dbReference type="InterPro" id="IPR042302">
    <property type="entry name" value="E1_FCCH_sf"/>
</dbReference>
<dbReference type="InterPro" id="IPR019572">
    <property type="entry name" value="UBA_E1_SCCH"/>
</dbReference>
<comment type="caution">
    <text evidence="5">The sequence shown here is derived from an EMBL/GenBank/DDBJ whole genome shotgun (WGS) entry which is preliminary data.</text>
</comment>
<comment type="similarity">
    <text evidence="2">Belongs to the ubiquitin-activating E1 family.</text>
</comment>
<evidence type="ECO:0000256" key="3">
    <source>
        <dbReference type="ARBA" id="ARBA00022598"/>
    </source>
</evidence>
<dbReference type="Gene3D" id="3.40.50.12550">
    <property type="entry name" value="Ubiquitin-activating enzyme E1, inactive adenylation domain, subdomain 2"/>
    <property type="match status" value="1"/>
</dbReference>
<dbReference type="InterPro" id="IPR000594">
    <property type="entry name" value="ThiF_NAD_FAD-bd"/>
</dbReference>
<name>A0A819DBY5_9BILA</name>
<dbReference type="InterPro" id="IPR000011">
    <property type="entry name" value="UBQ/SUMO-activ_enz_E1-like"/>
</dbReference>
<sequence>MATDLECQTSTTTPEIDERLYSRQLYVMGKEAMYELRNADILISGMRGLGVEIAKNLILCGVKSVIVHDCNNVDYKDLSSQYYFSESDFGQNRAEVAKEKLSELNKNVNVTYSSSNIDEDFLQKHKVNVFVLTDGDIDNQVKIGDYCHEHGIKFVNANTKGLFGQIFCDFGQNFKVLDTNGEDPITEEIVDSISHDEIGVVSITTYTKHGFEDGSYVTFHDVKGMTEINDREFKITVLDSYTFIIGDTRNFGVYEGGGTVTEVKKTETVHFKSFSDSLKNPEMLICDFSKMSMSANLHLSFQGLSLFQNQYNALPQPWNDDDADKFYEIVEKLNRENREQVLTDQLNKHWIRLFAKTCTGDLCPIQSVIGGIAAQEAIKAVTGKFMPIRQFLYFDAIECLPENVFHSLNEGTSESNTRSNFPSKQSRYYSQEVVFGEDFQDKLGNAKYFLIGSGAIGCEILKNFAMMGIGCGRDGTVFVSDMDSIKISDLHRQFLFRSRDIGKMKSIVAAQSIKVINPNMHIHAYVDGVLPETEHIYNDHFFQQLDGLVTAVDNVKTRQYIDRHCVYYRKPLVDSGIFGTKASVQVVVPFLTESYSSTNDPSDPTGDLSTVINFPISINHTIQWALYTFSDLFTISAQQAEEFVRDPKGFAERTAKNLSEYGKNEAIENVKRILVEHRPRNFTDCIKWSRNLFEQQFHNAIVQLLHNFPRDRVVDKGKLFWSGNRRCPHLLKFDVNNKLHLNFIIAASNLFAHMYNIPQTCDRQFIAQEVAKVQVSEFKPKDIFTPDNGSNQCRVDDQQRMNVQEKNNSSVEQLLNRLPKLDEIVDIKIQPHELKTDDDTNFHMDYIVATTFLRAENYEIQIIDQSQIKRIAGNIIPAIVTTTAMVTGLVCLEVYKLIQGHKKIESYRNACLNLALPFFAFFEPVPSKCQKYLDKEFTLWDRFEVKGDMTLEEFIEYFKCEHKLVPNIIAEGSSIIYCAHFIHQTSKIQNMKQKISHIYETVSKRRIPPHVRYLILDMYCDDLEGNEVQDVPYVKYTFA</sequence>
<comment type="pathway">
    <text evidence="1">Protein modification; protein ubiquitination.</text>
</comment>
<dbReference type="GO" id="GO:0019781">
    <property type="term" value="F:NEDD8 activating enzyme activity"/>
    <property type="evidence" value="ECO:0007669"/>
    <property type="project" value="TreeGrafter"/>
</dbReference>
<dbReference type="AlphaFoldDB" id="A0A819DBY5"/>
<dbReference type="GO" id="GO:0016567">
    <property type="term" value="P:protein ubiquitination"/>
    <property type="evidence" value="ECO:0007669"/>
    <property type="project" value="UniProtKB-UniPathway"/>
</dbReference>
<organism evidence="5 6">
    <name type="scientific">Rotaria sordida</name>
    <dbReference type="NCBI Taxonomy" id="392033"/>
    <lineage>
        <taxon>Eukaryota</taxon>
        <taxon>Metazoa</taxon>
        <taxon>Spiralia</taxon>
        <taxon>Gnathifera</taxon>
        <taxon>Rotifera</taxon>
        <taxon>Eurotatoria</taxon>
        <taxon>Bdelloidea</taxon>
        <taxon>Philodinida</taxon>
        <taxon>Philodinidae</taxon>
        <taxon>Rotaria</taxon>
    </lineage>
</organism>
<dbReference type="PANTHER" id="PTHR10953:SF250">
    <property type="entry name" value="UBIQUITIN-LIKE MODIFIER-ACTIVATING ENZYME 1"/>
    <property type="match status" value="1"/>
</dbReference>
<dbReference type="UniPathway" id="UPA00143"/>
<dbReference type="GO" id="GO:0005737">
    <property type="term" value="C:cytoplasm"/>
    <property type="evidence" value="ECO:0007669"/>
    <property type="project" value="TreeGrafter"/>
</dbReference>
<keyword evidence="3" id="KW-0436">Ligase</keyword>
<dbReference type="GO" id="GO:0005634">
    <property type="term" value="C:nucleus"/>
    <property type="evidence" value="ECO:0007669"/>
    <property type="project" value="TreeGrafter"/>
</dbReference>
<dbReference type="InterPro" id="IPR042449">
    <property type="entry name" value="Ub-E1_IAD_1"/>
</dbReference>
<dbReference type="InterPro" id="IPR045886">
    <property type="entry name" value="ThiF/MoeB/HesA"/>
</dbReference>
<dbReference type="SUPFAM" id="SSF69572">
    <property type="entry name" value="Activating enzymes of the ubiquitin-like proteins"/>
    <property type="match status" value="2"/>
</dbReference>
<dbReference type="Pfam" id="PF00899">
    <property type="entry name" value="ThiF"/>
    <property type="match status" value="2"/>
</dbReference>
<evidence type="ECO:0000313" key="5">
    <source>
        <dbReference type="EMBL" id="CAF3833162.1"/>
    </source>
</evidence>
<dbReference type="InterPro" id="IPR035985">
    <property type="entry name" value="Ubiquitin-activating_enz"/>
</dbReference>
<dbReference type="Pfam" id="PF09358">
    <property type="entry name" value="E1_UFD"/>
    <property type="match status" value="1"/>
</dbReference>
<dbReference type="Gene3D" id="1.10.10.2660">
    <property type="entry name" value="Ubiquitin-activating enzyme E1, SCCH domain"/>
    <property type="match status" value="1"/>
</dbReference>
<dbReference type="PANTHER" id="PTHR10953">
    <property type="entry name" value="UBIQUITIN-ACTIVATING ENZYME E1"/>
    <property type="match status" value="1"/>
</dbReference>
<protein>
    <recommendedName>
        <fullName evidence="4">Ubiquitin-activating enzyme E1 C-terminal domain-containing protein</fullName>
    </recommendedName>
</protein>
<dbReference type="FunFam" id="3.50.50.80:FF:000001">
    <property type="entry name" value="ubiquitin-like modifier-activating enzyme 1"/>
    <property type="match status" value="1"/>
</dbReference>
<feature type="domain" description="Ubiquitin-activating enzyme E1 C-terminal" evidence="4">
    <location>
        <begin position="907"/>
        <end position="1034"/>
    </location>
</feature>
<dbReference type="SMART" id="SM00985">
    <property type="entry name" value="UBA_e1_C"/>
    <property type="match status" value="1"/>
</dbReference>
<evidence type="ECO:0000259" key="4">
    <source>
        <dbReference type="SMART" id="SM00985"/>
    </source>
</evidence>
<reference evidence="5" key="1">
    <citation type="submission" date="2021-02" db="EMBL/GenBank/DDBJ databases">
        <authorList>
            <person name="Nowell W R."/>
        </authorList>
    </citation>
    <scope>NUCLEOTIDE SEQUENCE</scope>
</reference>
<evidence type="ECO:0000313" key="6">
    <source>
        <dbReference type="Proteomes" id="UP000663823"/>
    </source>
</evidence>
<dbReference type="Gene3D" id="3.40.50.720">
    <property type="entry name" value="NAD(P)-binding Rossmann-like Domain"/>
    <property type="match status" value="1"/>
</dbReference>
<dbReference type="Gene3D" id="3.50.50.80">
    <property type="entry name" value="Ubiquitin-activating enzyme E1, inactive adenylation domain, subdomain 1"/>
    <property type="match status" value="1"/>
</dbReference>
<dbReference type="Gene3D" id="2.40.30.180">
    <property type="entry name" value="Ubiquitin-activating enzyme E1, FCCH domain"/>
    <property type="match status" value="1"/>
</dbReference>
<dbReference type="Gene3D" id="3.10.290.60">
    <property type="entry name" value="Ubiquitin-activating enzyme E1, UFD domain"/>
    <property type="match status" value="1"/>
</dbReference>
<dbReference type="InterPro" id="IPR018965">
    <property type="entry name" value="Ub-activating_enz_E1_C"/>
</dbReference>
<dbReference type="PRINTS" id="PR01849">
    <property type="entry name" value="UBIQUITINACT"/>
</dbReference>
<gene>
    <name evidence="5" type="ORF">OTI717_LOCUS20118</name>
</gene>
<evidence type="ECO:0000256" key="1">
    <source>
        <dbReference type="ARBA" id="ARBA00004906"/>
    </source>
</evidence>
<evidence type="ECO:0000256" key="2">
    <source>
        <dbReference type="ARBA" id="ARBA00005673"/>
    </source>
</evidence>
<dbReference type="NCBIfam" id="TIGR01408">
    <property type="entry name" value="Ube1"/>
    <property type="match status" value="1"/>
</dbReference>
<dbReference type="Pfam" id="PF10585">
    <property type="entry name" value="UBA_E1_SCCH"/>
    <property type="match status" value="1"/>
</dbReference>
<dbReference type="InterPro" id="IPR038252">
    <property type="entry name" value="UBA_E1_C_sf"/>
</dbReference>
<proteinExistence type="inferred from homology"/>